<reference evidence="1" key="1">
    <citation type="submission" date="2023-03" db="EMBL/GenBank/DDBJ databases">
        <title>Massive genome expansion in bonnet fungi (Mycena s.s.) driven by repeated elements and novel gene families across ecological guilds.</title>
        <authorList>
            <consortium name="Lawrence Berkeley National Laboratory"/>
            <person name="Harder C.B."/>
            <person name="Miyauchi S."/>
            <person name="Viragh M."/>
            <person name="Kuo A."/>
            <person name="Thoen E."/>
            <person name="Andreopoulos B."/>
            <person name="Lu D."/>
            <person name="Skrede I."/>
            <person name="Drula E."/>
            <person name="Henrissat B."/>
            <person name="Morin E."/>
            <person name="Kohler A."/>
            <person name="Barry K."/>
            <person name="LaButti K."/>
            <person name="Morin E."/>
            <person name="Salamov A."/>
            <person name="Lipzen A."/>
            <person name="Mereny Z."/>
            <person name="Hegedus B."/>
            <person name="Baldrian P."/>
            <person name="Stursova M."/>
            <person name="Weitz H."/>
            <person name="Taylor A."/>
            <person name="Grigoriev I.V."/>
            <person name="Nagy L.G."/>
            <person name="Martin F."/>
            <person name="Kauserud H."/>
        </authorList>
    </citation>
    <scope>NUCLEOTIDE SEQUENCE</scope>
    <source>
        <strain evidence="1">CBHHK067</strain>
    </source>
</reference>
<name>A0AAD7D7I3_MYCRO</name>
<sequence>MSWPSKISLIEEKKAEKQSECMYQLSKMAHISPRSDSSGIGHDLDPRWDITADGTRECEDFRCEGITSQMIKNNRRGACGLKDILCAMCNSTVQEQLNLHQPTTSLSGEEVMTQADLFSLGRTLLKSSLLTEWALILEHHYLDVFREEELARRDGDESQWSLSAGIGTTRPNIPYDFLIASFHTTSSSLPYQQARLRLSSSQHTFVKLLCPAVEDVLTVEATKVAPVGMLDVICPTVDFRWAPVGTDGICSTVCWYSGFSPPVYGANEFV</sequence>
<comment type="caution">
    <text evidence="1">The sequence shown here is derived from an EMBL/GenBank/DDBJ whole genome shotgun (WGS) entry which is preliminary data.</text>
</comment>
<organism evidence="1 2">
    <name type="scientific">Mycena rosella</name>
    <name type="common">Pink bonnet</name>
    <name type="synonym">Agaricus rosellus</name>
    <dbReference type="NCBI Taxonomy" id="1033263"/>
    <lineage>
        <taxon>Eukaryota</taxon>
        <taxon>Fungi</taxon>
        <taxon>Dikarya</taxon>
        <taxon>Basidiomycota</taxon>
        <taxon>Agaricomycotina</taxon>
        <taxon>Agaricomycetes</taxon>
        <taxon>Agaricomycetidae</taxon>
        <taxon>Agaricales</taxon>
        <taxon>Marasmiineae</taxon>
        <taxon>Mycenaceae</taxon>
        <taxon>Mycena</taxon>
    </lineage>
</organism>
<keyword evidence="2" id="KW-1185">Reference proteome</keyword>
<evidence type="ECO:0000313" key="2">
    <source>
        <dbReference type="Proteomes" id="UP001221757"/>
    </source>
</evidence>
<evidence type="ECO:0000313" key="1">
    <source>
        <dbReference type="EMBL" id="KAJ7683114.1"/>
    </source>
</evidence>
<protein>
    <submittedName>
        <fullName evidence="1">Uncharacterized protein</fullName>
    </submittedName>
</protein>
<proteinExistence type="predicted"/>
<dbReference type="EMBL" id="JARKIE010000111">
    <property type="protein sequence ID" value="KAJ7683114.1"/>
    <property type="molecule type" value="Genomic_DNA"/>
</dbReference>
<accession>A0AAD7D7I3</accession>
<dbReference type="AlphaFoldDB" id="A0AAD7D7I3"/>
<dbReference type="Proteomes" id="UP001221757">
    <property type="component" value="Unassembled WGS sequence"/>
</dbReference>
<gene>
    <name evidence="1" type="ORF">B0H17DRAFT_1137970</name>
</gene>